<dbReference type="InterPro" id="IPR035906">
    <property type="entry name" value="MetI-like_sf"/>
</dbReference>
<gene>
    <name evidence="11" type="ORF">HMPREF0860_2252</name>
    <name evidence="10" type="ORF">HMPREF1325_1043</name>
</gene>
<evidence type="ECO:0000256" key="6">
    <source>
        <dbReference type="ARBA" id="ARBA00022989"/>
    </source>
</evidence>
<feature type="transmembrane region" description="Helical" evidence="8">
    <location>
        <begin position="246"/>
        <end position="266"/>
    </location>
</feature>
<keyword evidence="3" id="KW-1003">Cell membrane</keyword>
<dbReference type="RefSeq" id="WP_021330478.1">
    <property type="nucleotide sequence ID" value="NZ_AUZJ01000039.1"/>
</dbReference>
<keyword evidence="5 8" id="KW-0812">Transmembrane</keyword>
<evidence type="ECO:0000313" key="11">
    <source>
        <dbReference type="EMBL" id="ERK03196.1"/>
    </source>
</evidence>
<dbReference type="PATRIC" id="fig|1125725.3.peg.1476"/>
<sequence length="546" mass="58318">MTRSRTGSVEYGVCVFASVLFILIIGAFAVPLAAAFSPLFVKTESTRIAGGYIARTALRTLAIAFFSTLTAAAIGIPAAFFTANRSFPGKRFILSLSAVPLCVPSLIVALGFVSVFGINGAVNSILIKIFHLKNAPFTFLYSTAGIVIVQGFYNFPLVTAVVSAFWETLSPVKRDAARMLGANERRIFFTVTLYELSPAVTAACVPVFLYCFFSFMIVLLFGSAGSSTLETEIYRAARASLDFKTAATLALIETMCAMIVLFVYGACRSTQERGTAEYMEKKDSPPIGHAPYEEKRTKILECAFASVLAVLIAFFFLAPLAGIAAGGFSGKGGISSFIKIINSAGFKSALFGTCITAPCTALLCITAGFTYAAYIRIRDPFGTSEMLRTLPMLPMALSSVVMGVGMTIAVRRASVATLVFAEAALAWPLAFRQIYASLCAVPQSTLDAARMLSPVAPDTVFRIMIPSAKRGIVSAFGFCFAVSMGDTALPLVLSVPRFDTLSLYTYRLASAYRFSDACISGTILCVLCALVFALGKKINNFGTVYG</sequence>
<dbReference type="PANTHER" id="PTHR43357">
    <property type="entry name" value="INNER MEMBRANE ABC TRANSPORTER PERMEASE PROTEIN YDCV"/>
    <property type="match status" value="1"/>
</dbReference>
<reference evidence="12 13" key="1">
    <citation type="submission" date="2013-08" db="EMBL/GenBank/DDBJ databases">
        <authorList>
            <person name="Durkin A.S."/>
            <person name="Haft D.R."/>
            <person name="McCorrison J."/>
            <person name="Torralba M."/>
            <person name="Gillis M."/>
            <person name="Haft D.H."/>
            <person name="Methe B."/>
            <person name="Sutton G."/>
            <person name="Nelson K.E."/>
        </authorList>
    </citation>
    <scope>NUCLEOTIDE SEQUENCE [LARGE SCALE GENOMIC DNA]</scope>
    <source>
        <strain evidence="11 13">ATCC 35536</strain>
        <strain evidence="10 12">VPI DR56BR1116</strain>
    </source>
</reference>
<dbReference type="GO" id="GO:0005886">
    <property type="term" value="C:plasma membrane"/>
    <property type="evidence" value="ECO:0007669"/>
    <property type="project" value="UniProtKB-SubCell"/>
</dbReference>
<feature type="transmembrane region" description="Helical" evidence="8">
    <location>
        <begin position="513"/>
        <end position="534"/>
    </location>
</feature>
<dbReference type="InterPro" id="IPR000515">
    <property type="entry name" value="MetI-like"/>
</dbReference>
<keyword evidence="4" id="KW-0997">Cell inner membrane</keyword>
<evidence type="ECO:0000313" key="10">
    <source>
        <dbReference type="EMBL" id="ERF60607.1"/>
    </source>
</evidence>
<comment type="similarity">
    <text evidence="8">Belongs to the binding-protein-dependent transport system permease family.</text>
</comment>
<dbReference type="EMBL" id="AUZJ01000039">
    <property type="protein sequence ID" value="ERF60607.1"/>
    <property type="molecule type" value="Genomic_DNA"/>
</dbReference>
<evidence type="ECO:0000313" key="13">
    <source>
        <dbReference type="Proteomes" id="UP000016646"/>
    </source>
</evidence>
<comment type="caution">
    <text evidence="10">The sequence shown here is derived from an EMBL/GenBank/DDBJ whole genome shotgun (WGS) entry which is preliminary data.</text>
</comment>
<dbReference type="GO" id="GO:0055085">
    <property type="term" value="P:transmembrane transport"/>
    <property type="evidence" value="ECO:0007669"/>
    <property type="project" value="InterPro"/>
</dbReference>
<name>U1F967_TRESO</name>
<dbReference type="PANTHER" id="PTHR43357:SF4">
    <property type="entry name" value="INNER MEMBRANE ABC TRANSPORTER PERMEASE PROTEIN YDCV"/>
    <property type="match status" value="1"/>
</dbReference>
<dbReference type="Pfam" id="PF00528">
    <property type="entry name" value="BPD_transp_1"/>
    <property type="match status" value="1"/>
</dbReference>
<dbReference type="Proteomes" id="UP000016646">
    <property type="component" value="Unassembled WGS sequence"/>
</dbReference>
<keyword evidence="6 8" id="KW-1133">Transmembrane helix</keyword>
<protein>
    <submittedName>
        <fullName evidence="10">ABC transporter, permease protein</fullName>
    </submittedName>
</protein>
<dbReference type="AlphaFoldDB" id="U1F967"/>
<feature type="transmembrane region" description="Helical" evidence="8">
    <location>
        <begin position="12"/>
        <end position="41"/>
    </location>
</feature>
<dbReference type="PROSITE" id="PS50928">
    <property type="entry name" value="ABC_TM1"/>
    <property type="match status" value="2"/>
</dbReference>
<evidence type="ECO:0000256" key="8">
    <source>
        <dbReference type="RuleBase" id="RU363032"/>
    </source>
</evidence>
<organism evidence="10 12">
    <name type="scientific">Treponema socranskii subsp. socranskii VPI DR56BR1116 = ATCC 35536</name>
    <dbReference type="NCBI Taxonomy" id="1125725"/>
    <lineage>
        <taxon>Bacteria</taxon>
        <taxon>Pseudomonadati</taxon>
        <taxon>Spirochaetota</taxon>
        <taxon>Spirochaetia</taxon>
        <taxon>Spirochaetales</taxon>
        <taxon>Treponemataceae</taxon>
        <taxon>Treponema</taxon>
    </lineage>
</organism>
<feature type="domain" description="ABC transmembrane type-1" evidence="9">
    <location>
        <begin position="57"/>
        <end position="264"/>
    </location>
</feature>
<keyword evidence="13" id="KW-1185">Reference proteome</keyword>
<comment type="subcellular location">
    <subcellularLocation>
        <location evidence="1">Cell inner membrane</location>
        <topology evidence="1">Multi-pass membrane protein</topology>
    </subcellularLocation>
    <subcellularLocation>
        <location evidence="8">Cell membrane</location>
        <topology evidence="8">Multi-pass membrane protein</topology>
    </subcellularLocation>
</comment>
<evidence type="ECO:0000256" key="1">
    <source>
        <dbReference type="ARBA" id="ARBA00004429"/>
    </source>
</evidence>
<keyword evidence="7 8" id="KW-0472">Membrane</keyword>
<proteinExistence type="inferred from homology"/>
<feature type="transmembrane region" description="Helical" evidence="8">
    <location>
        <begin position="61"/>
        <end position="81"/>
    </location>
</feature>
<evidence type="ECO:0000256" key="5">
    <source>
        <dbReference type="ARBA" id="ARBA00022692"/>
    </source>
</evidence>
<dbReference type="OrthoDB" id="9776648at2"/>
<feature type="transmembrane region" description="Helical" evidence="8">
    <location>
        <begin position="472"/>
        <end position="493"/>
    </location>
</feature>
<evidence type="ECO:0000256" key="7">
    <source>
        <dbReference type="ARBA" id="ARBA00023136"/>
    </source>
</evidence>
<feature type="transmembrane region" description="Helical" evidence="8">
    <location>
        <begin position="303"/>
        <end position="328"/>
    </location>
</feature>
<dbReference type="eggNOG" id="COG1178">
    <property type="taxonomic scope" value="Bacteria"/>
</dbReference>
<feature type="transmembrane region" description="Helical" evidence="8">
    <location>
        <begin position="138"/>
        <end position="166"/>
    </location>
</feature>
<feature type="transmembrane region" description="Helical" evidence="8">
    <location>
        <begin position="93"/>
        <end position="118"/>
    </location>
</feature>
<accession>U1F967</accession>
<evidence type="ECO:0000256" key="2">
    <source>
        <dbReference type="ARBA" id="ARBA00022448"/>
    </source>
</evidence>
<evidence type="ECO:0000256" key="4">
    <source>
        <dbReference type="ARBA" id="ARBA00022519"/>
    </source>
</evidence>
<feature type="domain" description="ABC transmembrane type-1" evidence="9">
    <location>
        <begin position="350"/>
        <end position="535"/>
    </location>
</feature>
<evidence type="ECO:0000259" key="9">
    <source>
        <dbReference type="PROSITE" id="PS50928"/>
    </source>
</evidence>
<evidence type="ECO:0000256" key="3">
    <source>
        <dbReference type="ARBA" id="ARBA00022475"/>
    </source>
</evidence>
<dbReference type="CDD" id="cd06261">
    <property type="entry name" value="TM_PBP2"/>
    <property type="match status" value="2"/>
</dbReference>
<evidence type="ECO:0000313" key="12">
    <source>
        <dbReference type="Proteomes" id="UP000016412"/>
    </source>
</evidence>
<dbReference type="Gene3D" id="1.10.3720.10">
    <property type="entry name" value="MetI-like"/>
    <property type="match status" value="2"/>
</dbReference>
<feature type="transmembrane region" description="Helical" evidence="8">
    <location>
        <begin position="349"/>
        <end position="372"/>
    </location>
</feature>
<dbReference type="EMBL" id="AVQI01000042">
    <property type="protein sequence ID" value="ERK03196.1"/>
    <property type="molecule type" value="Genomic_DNA"/>
</dbReference>
<dbReference type="Proteomes" id="UP000016412">
    <property type="component" value="Unassembled WGS sequence"/>
</dbReference>
<dbReference type="STRING" id="1125725.HMPREF1325_1043"/>
<feature type="transmembrane region" description="Helical" evidence="8">
    <location>
        <begin position="187"/>
        <end position="209"/>
    </location>
</feature>
<dbReference type="SUPFAM" id="SSF161098">
    <property type="entry name" value="MetI-like"/>
    <property type="match status" value="2"/>
</dbReference>
<keyword evidence="2 8" id="KW-0813">Transport</keyword>